<dbReference type="SUPFAM" id="SSF52218">
    <property type="entry name" value="Flavoproteins"/>
    <property type="match status" value="1"/>
</dbReference>
<dbReference type="Gene3D" id="3.40.50.360">
    <property type="match status" value="1"/>
</dbReference>
<keyword evidence="2" id="KW-0288">FMN</keyword>
<dbReference type="PANTHER" id="PTHR43278:SF2">
    <property type="entry name" value="IRON-SULFUR FLAVOPROTEIN"/>
    <property type="match status" value="1"/>
</dbReference>
<evidence type="ECO:0000256" key="2">
    <source>
        <dbReference type="ARBA" id="ARBA00022643"/>
    </source>
</evidence>
<dbReference type="InterPro" id="IPR051796">
    <property type="entry name" value="ISF_SsuE-like"/>
</dbReference>
<dbReference type="GO" id="GO:0016491">
    <property type="term" value="F:oxidoreductase activity"/>
    <property type="evidence" value="ECO:0007669"/>
    <property type="project" value="InterPro"/>
</dbReference>
<dbReference type="PANTHER" id="PTHR43278">
    <property type="entry name" value="NAD(P)H-DEPENDENT FMN-CONTAINING OXIDOREDUCTASE YWQN-RELATED"/>
    <property type="match status" value="1"/>
</dbReference>
<keyword evidence="6" id="KW-1185">Reference proteome</keyword>
<accession>A0A391NVK5</accession>
<dbReference type="AlphaFoldDB" id="A0A391NVK5"/>
<protein>
    <recommendedName>
        <fullName evidence="4">NADPH-dependent FMN reductase-like domain-containing protein</fullName>
    </recommendedName>
</protein>
<feature type="non-terminal residue" evidence="5">
    <location>
        <position position="83"/>
    </location>
</feature>
<feature type="region of interest" description="Disordered" evidence="3">
    <location>
        <begin position="1"/>
        <end position="25"/>
    </location>
</feature>
<evidence type="ECO:0000313" key="6">
    <source>
        <dbReference type="Proteomes" id="UP000265618"/>
    </source>
</evidence>
<name>A0A391NVK5_9EUKA</name>
<evidence type="ECO:0000313" key="5">
    <source>
        <dbReference type="EMBL" id="GCA64600.1"/>
    </source>
</evidence>
<comment type="caution">
    <text evidence="5">The sequence shown here is derived from an EMBL/GenBank/DDBJ whole genome shotgun (WGS) entry which is preliminary data.</text>
</comment>
<sequence>MLDTRVSTPTEGVVLGLSGSPRKGGNTDTLLQTILEAATQSGCATHSDRLADLQYQPCVGCEACRRADKCVRFKDGMTGLYPK</sequence>
<feature type="domain" description="NADPH-dependent FMN reductase-like" evidence="4">
    <location>
        <begin position="14"/>
        <end position="69"/>
    </location>
</feature>
<dbReference type="Pfam" id="PF03358">
    <property type="entry name" value="FMN_red"/>
    <property type="match status" value="1"/>
</dbReference>
<dbReference type="InterPro" id="IPR005025">
    <property type="entry name" value="FMN_Rdtase-like_dom"/>
</dbReference>
<evidence type="ECO:0000256" key="1">
    <source>
        <dbReference type="ARBA" id="ARBA00022630"/>
    </source>
</evidence>
<gene>
    <name evidence="5" type="ORF">KIPB_014783</name>
</gene>
<dbReference type="InterPro" id="IPR029039">
    <property type="entry name" value="Flavoprotein-like_sf"/>
</dbReference>
<reference evidence="5 6" key="1">
    <citation type="journal article" date="2018" name="PLoS ONE">
        <title>The draft genome of Kipferlia bialata reveals reductive genome evolution in fornicate parasites.</title>
        <authorList>
            <person name="Tanifuji G."/>
            <person name="Takabayashi S."/>
            <person name="Kume K."/>
            <person name="Takagi M."/>
            <person name="Nakayama T."/>
            <person name="Kamikawa R."/>
            <person name="Inagaki Y."/>
            <person name="Hashimoto T."/>
        </authorList>
    </citation>
    <scope>NUCLEOTIDE SEQUENCE [LARGE SCALE GENOMIC DNA]</scope>
    <source>
        <strain evidence="5">NY0173</strain>
    </source>
</reference>
<organism evidence="5 6">
    <name type="scientific">Kipferlia bialata</name>
    <dbReference type="NCBI Taxonomy" id="797122"/>
    <lineage>
        <taxon>Eukaryota</taxon>
        <taxon>Metamonada</taxon>
        <taxon>Carpediemonas-like organisms</taxon>
        <taxon>Kipferlia</taxon>
    </lineage>
</organism>
<feature type="compositionally biased region" description="Polar residues" evidence="3">
    <location>
        <begin position="1"/>
        <end position="10"/>
    </location>
</feature>
<keyword evidence="1" id="KW-0285">Flavoprotein</keyword>
<proteinExistence type="predicted"/>
<dbReference type="EMBL" id="BDIP01007826">
    <property type="protein sequence ID" value="GCA64600.1"/>
    <property type="molecule type" value="Genomic_DNA"/>
</dbReference>
<evidence type="ECO:0000256" key="3">
    <source>
        <dbReference type="SAM" id="MobiDB-lite"/>
    </source>
</evidence>
<evidence type="ECO:0000259" key="4">
    <source>
        <dbReference type="Pfam" id="PF03358"/>
    </source>
</evidence>
<dbReference type="Proteomes" id="UP000265618">
    <property type="component" value="Unassembled WGS sequence"/>
</dbReference>
<dbReference type="OrthoDB" id="10259461at2759"/>